<evidence type="ECO:0000259" key="11">
    <source>
        <dbReference type="Pfam" id="PF02879"/>
    </source>
</evidence>
<feature type="region of interest" description="Disordered" evidence="8">
    <location>
        <begin position="35"/>
        <end position="75"/>
    </location>
</feature>
<name>A0ABY7K589_9ACTN</name>
<evidence type="ECO:0000256" key="7">
    <source>
        <dbReference type="RuleBase" id="RU004326"/>
    </source>
</evidence>
<dbReference type="InterPro" id="IPR016055">
    <property type="entry name" value="A-D-PHexomutase_a/b/a-I/II/III"/>
</dbReference>
<feature type="domain" description="Alpha-D-phosphohexomutase alpha/beta/alpha" evidence="10">
    <location>
        <begin position="90"/>
        <end position="226"/>
    </location>
</feature>
<comment type="similarity">
    <text evidence="2 7">Belongs to the phosphohexose mutase family.</text>
</comment>
<dbReference type="EMBL" id="CP097463">
    <property type="protein sequence ID" value="WAX58712.1"/>
    <property type="molecule type" value="Genomic_DNA"/>
</dbReference>
<dbReference type="InterPro" id="IPR005841">
    <property type="entry name" value="Alpha-D-phosphohexomutase_SF"/>
</dbReference>
<dbReference type="PANTHER" id="PTHR45745:SF1">
    <property type="entry name" value="PHOSPHOGLUCOMUTASE 2B-RELATED"/>
    <property type="match status" value="1"/>
</dbReference>
<dbReference type="InterPro" id="IPR005844">
    <property type="entry name" value="A-D-PHexomutase_a/b/a-I"/>
</dbReference>
<keyword evidence="3" id="KW-0597">Phosphoprotein</keyword>
<evidence type="ECO:0000256" key="2">
    <source>
        <dbReference type="ARBA" id="ARBA00010231"/>
    </source>
</evidence>
<evidence type="ECO:0000256" key="1">
    <source>
        <dbReference type="ARBA" id="ARBA00001946"/>
    </source>
</evidence>
<protein>
    <submittedName>
        <fullName evidence="13">Phospho-sugar mutase</fullName>
    </submittedName>
</protein>
<feature type="compositionally biased region" description="Basic and acidic residues" evidence="8">
    <location>
        <begin position="41"/>
        <end position="72"/>
    </location>
</feature>
<dbReference type="Gene3D" id="3.30.310.50">
    <property type="entry name" value="Alpha-D-phosphohexomutase, C-terminal domain"/>
    <property type="match status" value="1"/>
</dbReference>
<evidence type="ECO:0000259" key="10">
    <source>
        <dbReference type="Pfam" id="PF02878"/>
    </source>
</evidence>
<organism evidence="13 14">
    <name type="scientific">Jatrophihabitans cynanchi</name>
    <dbReference type="NCBI Taxonomy" id="2944128"/>
    <lineage>
        <taxon>Bacteria</taxon>
        <taxon>Bacillati</taxon>
        <taxon>Actinomycetota</taxon>
        <taxon>Actinomycetes</taxon>
        <taxon>Jatrophihabitantales</taxon>
        <taxon>Jatrophihabitantaceae</taxon>
        <taxon>Jatrophihabitans</taxon>
    </lineage>
</organism>
<sequence length="572" mass="59882">MRDEELRGRVEAWLADEVDDAAAAELRVLLDAAEGGAAERGAAERGAAERGAAERGAAERGAAERGAAERGADSQAAEAELVDRFRGPLTFGTAGLRGPVRAGPNGMNRVVVRRAAAGLAAWLTAQGRSGEPVVVGYDGRHGSAEFAHDSAAIFAAAGFDARLLPRLLPTPVLAFAVQHLGAAAGVMVTASHNPPQDNGYKVYVADGAQIAPPVDVEIEAAIRAVASARGVPLSDRYTVLGEDIVDAYVGAVAGLIGPGSREVRIVHTAMHGVGTEVITKVFAAAGFAPMHGVPQQAAPDADFPTVSFPNPEETGALDLALALAREQDADLVIANDPDADRCAVAVPDASGEWRMLRGDQVGVLLADALLRKGVRGTYATTIVSSSMLGAMAARNQVPYRETLTGFKWISRAAPDLVFGYEEALGYAVAPELVRDKDGISAALLVAELAAALKADGSSLTQRLEQLYAEYGRYATDQVSVRVEDLALIAAMMQRLRARPPTQLLGRPVTVEDLLPDNDVLRLRWQGGRVVIRPSGTEPKLKAYLEVIVPDGDAAHAAELLAHLRGEVGAALA</sequence>
<reference evidence="13" key="1">
    <citation type="submission" date="2022-05" db="EMBL/GenBank/DDBJ databases">
        <title>Jatrophihabitans sp. SB3-54 whole genome sequence.</title>
        <authorList>
            <person name="Suh M.K."/>
            <person name="Eom M.K."/>
            <person name="Kim J.S."/>
            <person name="Kim H.S."/>
            <person name="Do H.E."/>
            <person name="Shin Y.K."/>
            <person name="Lee J.-S."/>
        </authorList>
    </citation>
    <scope>NUCLEOTIDE SEQUENCE</scope>
    <source>
        <strain evidence="13">SB3-54</strain>
    </source>
</reference>
<dbReference type="Proteomes" id="UP001164693">
    <property type="component" value="Chromosome"/>
</dbReference>
<dbReference type="Pfam" id="PF02878">
    <property type="entry name" value="PGM_PMM_I"/>
    <property type="match status" value="1"/>
</dbReference>
<comment type="cofactor">
    <cofactor evidence="1">
        <name>Mg(2+)</name>
        <dbReference type="ChEBI" id="CHEBI:18420"/>
    </cofactor>
</comment>
<proteinExistence type="inferred from homology"/>
<keyword evidence="6" id="KW-0413">Isomerase</keyword>
<evidence type="ECO:0000256" key="3">
    <source>
        <dbReference type="ARBA" id="ARBA00022553"/>
    </source>
</evidence>
<dbReference type="Pfam" id="PF00408">
    <property type="entry name" value="PGM_PMM_IV"/>
    <property type="match status" value="1"/>
</dbReference>
<dbReference type="InterPro" id="IPR005845">
    <property type="entry name" value="A-D-PHexomutase_a/b/a-II"/>
</dbReference>
<dbReference type="Pfam" id="PF02879">
    <property type="entry name" value="PGM_PMM_II"/>
    <property type="match status" value="1"/>
</dbReference>
<dbReference type="InterPro" id="IPR016066">
    <property type="entry name" value="A-D-PHexomutase_CS"/>
</dbReference>
<evidence type="ECO:0000259" key="9">
    <source>
        <dbReference type="Pfam" id="PF00408"/>
    </source>
</evidence>
<dbReference type="InterPro" id="IPR036900">
    <property type="entry name" value="A-D-PHexomutase_C_sf"/>
</dbReference>
<feature type="domain" description="Alpha-D-phosphohexomutase alpha/beta/alpha" evidence="11">
    <location>
        <begin position="247"/>
        <end position="348"/>
    </location>
</feature>
<evidence type="ECO:0000256" key="8">
    <source>
        <dbReference type="SAM" id="MobiDB-lite"/>
    </source>
</evidence>
<evidence type="ECO:0000313" key="13">
    <source>
        <dbReference type="EMBL" id="WAX58712.1"/>
    </source>
</evidence>
<dbReference type="SUPFAM" id="SSF55957">
    <property type="entry name" value="Phosphoglucomutase, C-terminal domain"/>
    <property type="match status" value="1"/>
</dbReference>
<evidence type="ECO:0000256" key="4">
    <source>
        <dbReference type="ARBA" id="ARBA00022723"/>
    </source>
</evidence>
<dbReference type="RefSeq" id="WP_269445256.1">
    <property type="nucleotide sequence ID" value="NZ_CP097463.1"/>
</dbReference>
<evidence type="ECO:0000256" key="6">
    <source>
        <dbReference type="ARBA" id="ARBA00023235"/>
    </source>
</evidence>
<dbReference type="Pfam" id="PF02880">
    <property type="entry name" value="PGM_PMM_III"/>
    <property type="match status" value="1"/>
</dbReference>
<evidence type="ECO:0000259" key="12">
    <source>
        <dbReference type="Pfam" id="PF02880"/>
    </source>
</evidence>
<dbReference type="InterPro" id="IPR005843">
    <property type="entry name" value="A-D-PHexomutase_C"/>
</dbReference>
<dbReference type="PROSITE" id="PS00710">
    <property type="entry name" value="PGM_PMM"/>
    <property type="match status" value="1"/>
</dbReference>
<feature type="domain" description="Alpha-D-phosphohexomutase alpha/beta/alpha" evidence="12">
    <location>
        <begin position="358"/>
        <end position="470"/>
    </location>
</feature>
<keyword evidence="14" id="KW-1185">Reference proteome</keyword>
<feature type="domain" description="Alpha-D-phosphohexomutase C-terminal" evidence="9">
    <location>
        <begin position="480"/>
        <end position="549"/>
    </location>
</feature>
<dbReference type="PANTHER" id="PTHR45745">
    <property type="entry name" value="PHOSPHOMANNOMUTASE 45A"/>
    <property type="match status" value="1"/>
</dbReference>
<evidence type="ECO:0000256" key="5">
    <source>
        <dbReference type="ARBA" id="ARBA00022842"/>
    </source>
</evidence>
<dbReference type="SUPFAM" id="SSF53738">
    <property type="entry name" value="Phosphoglucomutase, first 3 domains"/>
    <property type="match status" value="3"/>
</dbReference>
<gene>
    <name evidence="13" type="ORF">M6B22_08095</name>
</gene>
<keyword evidence="5 7" id="KW-0460">Magnesium</keyword>
<dbReference type="PRINTS" id="PR00509">
    <property type="entry name" value="PGMPMM"/>
</dbReference>
<dbReference type="CDD" id="cd05799">
    <property type="entry name" value="PGM2"/>
    <property type="match status" value="1"/>
</dbReference>
<accession>A0ABY7K589</accession>
<dbReference type="Gene3D" id="3.40.120.10">
    <property type="entry name" value="Alpha-D-Glucose-1,6-Bisphosphate, subunit A, domain 3"/>
    <property type="match status" value="3"/>
</dbReference>
<dbReference type="InterPro" id="IPR005846">
    <property type="entry name" value="A-D-PHexomutase_a/b/a-III"/>
</dbReference>
<keyword evidence="4 7" id="KW-0479">Metal-binding</keyword>
<evidence type="ECO:0000313" key="14">
    <source>
        <dbReference type="Proteomes" id="UP001164693"/>
    </source>
</evidence>